<dbReference type="RefSeq" id="WP_072877960.1">
    <property type="nucleotide sequence ID" value="NZ_FQVT01000003.1"/>
</dbReference>
<feature type="transmembrane region" description="Helical" evidence="1">
    <location>
        <begin position="15"/>
        <end position="42"/>
    </location>
</feature>
<keyword evidence="1" id="KW-0812">Transmembrane</keyword>
<dbReference type="PANTHER" id="PTHR34473:SF2">
    <property type="entry name" value="UPF0699 TRANSMEMBRANE PROTEIN YDBT"/>
    <property type="match status" value="1"/>
</dbReference>
<feature type="domain" description="YdbS-like PH" evidence="2">
    <location>
        <begin position="417"/>
        <end position="483"/>
    </location>
</feature>
<reference evidence="4" key="1">
    <citation type="submission" date="2016-11" db="EMBL/GenBank/DDBJ databases">
        <authorList>
            <person name="Varghese N."/>
            <person name="Submissions S."/>
        </authorList>
    </citation>
    <scope>NUCLEOTIDE SEQUENCE [LARGE SCALE GENOMIC DNA]</scope>
    <source>
        <strain evidence="4">DSM 24579</strain>
    </source>
</reference>
<feature type="transmembrane region" description="Helical" evidence="1">
    <location>
        <begin position="48"/>
        <end position="73"/>
    </location>
</feature>
<protein>
    <submittedName>
        <fullName evidence="3">Putative membrane protein</fullName>
    </submittedName>
</protein>
<dbReference type="OrthoDB" id="1049931at2"/>
<organism evidence="3 4">
    <name type="scientific">Salegentibacter echinorum</name>
    <dbReference type="NCBI Taxonomy" id="1073325"/>
    <lineage>
        <taxon>Bacteria</taxon>
        <taxon>Pseudomonadati</taxon>
        <taxon>Bacteroidota</taxon>
        <taxon>Flavobacteriia</taxon>
        <taxon>Flavobacteriales</taxon>
        <taxon>Flavobacteriaceae</taxon>
        <taxon>Salegentibacter</taxon>
    </lineage>
</organism>
<accession>A0A1M5FBR3</accession>
<dbReference type="PANTHER" id="PTHR34473">
    <property type="entry name" value="UPF0699 TRANSMEMBRANE PROTEIN YDBS"/>
    <property type="match status" value="1"/>
</dbReference>
<dbReference type="Proteomes" id="UP000183945">
    <property type="component" value="Unassembled WGS sequence"/>
</dbReference>
<keyword evidence="4" id="KW-1185">Reference proteome</keyword>
<gene>
    <name evidence="3" type="ORF">SAMN05444483_103116</name>
</gene>
<feature type="transmembrane region" description="Helical" evidence="1">
    <location>
        <begin position="197"/>
        <end position="215"/>
    </location>
</feature>
<dbReference type="Pfam" id="PF03703">
    <property type="entry name" value="bPH_2"/>
    <property type="match status" value="3"/>
</dbReference>
<dbReference type="InterPro" id="IPR005182">
    <property type="entry name" value="YdbS-like_PH"/>
</dbReference>
<evidence type="ECO:0000313" key="3">
    <source>
        <dbReference type="EMBL" id="SHF88967.1"/>
    </source>
</evidence>
<dbReference type="AlphaFoldDB" id="A0A1M5FBR3"/>
<feature type="transmembrane region" description="Helical" evidence="1">
    <location>
        <begin position="394"/>
        <end position="414"/>
    </location>
</feature>
<sequence>MTSKDNYQNPQRQSILGVVLIFLATLYKLVKMFWAMAAYLLLSNPSGLMLSYIGLGSVIVLLLILGYSYLYYLKFTFYIDYEREEFILQKGVFSTENIAIPFEKIQQVNFKRSILQRFINVYSLVIDTAGSNQKEVEINAISKTKANELSEILLRVKAEAKKNFDSEEIIAEEKEEKAWTFQLSISELLKIGISTNYLRGFSLIIAFLASIYNRLNSYFKEEIQEYETYFSQFSDVLQSIGFLFVLFILLLFLSVSITIIEVFIKYYGLKIVQSKERLELEMGLKTNTKVAIQPRRVQRFKVKTNPIQKRMNLFEAQISLSSSEDELQKNKIKIPGLKLEVLEKIKSFLYKDEDIALVDSYRPDKLLLLRRISVIVVLGFIALGVWFYTTFVSFNLFLPLCISILVLALIYQYYAFRTKKLIIGQDFLKKQYGLWTKTEEILELYKIQAISVQQPLWYKRKNLVNLSFHTAGGDIKFYAVSREVLPKINFILFKAEVSKRNWM</sequence>
<feature type="transmembrane region" description="Helical" evidence="1">
    <location>
        <begin position="240"/>
        <end position="264"/>
    </location>
</feature>
<name>A0A1M5FBR3_SALEC</name>
<feature type="domain" description="YdbS-like PH" evidence="2">
    <location>
        <begin position="82"/>
        <end position="152"/>
    </location>
</feature>
<dbReference type="InterPro" id="IPR014529">
    <property type="entry name" value="UCP026631"/>
</dbReference>
<dbReference type="PIRSF" id="PIRSF026631">
    <property type="entry name" value="UCP026631"/>
    <property type="match status" value="1"/>
</dbReference>
<dbReference type="EMBL" id="FQVT01000003">
    <property type="protein sequence ID" value="SHF88967.1"/>
    <property type="molecule type" value="Genomic_DNA"/>
</dbReference>
<dbReference type="STRING" id="1073325.SAMN05444483_103116"/>
<feature type="domain" description="YdbS-like PH" evidence="2">
    <location>
        <begin position="267"/>
        <end position="348"/>
    </location>
</feature>
<keyword evidence="1" id="KW-1133">Transmembrane helix</keyword>
<evidence type="ECO:0000313" key="4">
    <source>
        <dbReference type="Proteomes" id="UP000183945"/>
    </source>
</evidence>
<keyword evidence="1" id="KW-0472">Membrane</keyword>
<proteinExistence type="predicted"/>
<evidence type="ECO:0000256" key="1">
    <source>
        <dbReference type="SAM" id="Phobius"/>
    </source>
</evidence>
<evidence type="ECO:0000259" key="2">
    <source>
        <dbReference type="Pfam" id="PF03703"/>
    </source>
</evidence>
<feature type="transmembrane region" description="Helical" evidence="1">
    <location>
        <begin position="368"/>
        <end position="388"/>
    </location>
</feature>